<dbReference type="GO" id="GO:0005783">
    <property type="term" value="C:endoplasmic reticulum"/>
    <property type="evidence" value="ECO:0007669"/>
    <property type="project" value="TreeGrafter"/>
</dbReference>
<evidence type="ECO:0000313" key="3">
    <source>
        <dbReference type="EMBL" id="CAB3267111.1"/>
    </source>
</evidence>
<sequence length="425" mass="46444">MIDFVKSRIRDGCNGTENRVLLLRGKLSLALQNICQKLSRQPASTDVEGQAYERPSFCGAYAAEYNGSTCVTQLCQRQVQTCRSCTCSTMDCTKSTIGCIINILCYPFIPCAVAFLPATCQNSTYASSNTLHCCYGGTACQSATSGGFCACCRTQQCCLIWISILITVVCLILWSFTQDSELLIQILLFLNDLGQATLLCFFVLFFTIVSFPMAWGYLPLNLAAGYLYGFLPAVPVVIISVTIGISTSHVICKKYFSSWVLGTLQQRSNFDQIEAILKVIDGSSGFKVIALTRLTPIPFGFQNGLFAVSNMNLFRYLLASSIGLLPTQVLNCYIGSTFRSMQELINQENPGGMVSFLIQIAIGIFLMLFVLRQARKELANALNNSPKPGFVDENVDSTADILTDVKVTQPISSASPHDSASDETT</sequence>
<dbReference type="InterPro" id="IPR032816">
    <property type="entry name" value="VTT_dom"/>
</dbReference>
<feature type="domain" description="VTT" evidence="2">
    <location>
        <begin position="218"/>
        <end position="336"/>
    </location>
</feature>
<dbReference type="GO" id="GO:0051480">
    <property type="term" value="P:regulation of cytosolic calcium ion concentration"/>
    <property type="evidence" value="ECO:0007669"/>
    <property type="project" value="TreeGrafter"/>
</dbReference>
<dbReference type="EMBL" id="LR791249">
    <property type="protein sequence ID" value="CAB3267111.1"/>
    <property type="molecule type" value="mRNA"/>
</dbReference>
<dbReference type="AlphaFoldDB" id="A0A6F9DVB2"/>
<feature type="transmembrane region" description="Helical" evidence="1">
    <location>
        <begin position="224"/>
        <end position="245"/>
    </location>
</feature>
<protein>
    <submittedName>
        <fullName evidence="3">Transmembrane protein 64</fullName>
    </submittedName>
</protein>
<dbReference type="PANTHER" id="PTHR46593">
    <property type="entry name" value="TRANSMEMBRANE PROTEIN 64"/>
    <property type="match status" value="1"/>
</dbReference>
<keyword evidence="1 3" id="KW-0812">Transmembrane</keyword>
<evidence type="ECO:0000256" key="1">
    <source>
        <dbReference type="SAM" id="Phobius"/>
    </source>
</evidence>
<dbReference type="PANTHER" id="PTHR46593:SF1">
    <property type="entry name" value="TRANSMEMBRANE PROTEIN 64"/>
    <property type="match status" value="1"/>
</dbReference>
<dbReference type="InterPro" id="IPR053069">
    <property type="entry name" value="TVP38/TMEM64"/>
</dbReference>
<reference evidence="3" key="1">
    <citation type="submission" date="2020-04" db="EMBL/GenBank/DDBJ databases">
        <authorList>
            <person name="Neveu A P."/>
        </authorList>
    </citation>
    <scope>NUCLEOTIDE SEQUENCE</scope>
    <source>
        <tissue evidence="3">Whole embryo</tissue>
    </source>
</reference>
<keyword evidence="1" id="KW-1133">Transmembrane helix</keyword>
<accession>A0A6F9DVB2</accession>
<gene>
    <name evidence="3" type="primary">Tmem64</name>
</gene>
<feature type="transmembrane region" description="Helical" evidence="1">
    <location>
        <begin position="159"/>
        <end position="177"/>
    </location>
</feature>
<keyword evidence="1" id="KW-0472">Membrane</keyword>
<name>A0A6F9DVB2_9ASCI</name>
<proteinExistence type="evidence at transcript level"/>
<feature type="transmembrane region" description="Helical" evidence="1">
    <location>
        <begin position="350"/>
        <end position="371"/>
    </location>
</feature>
<evidence type="ECO:0000259" key="2">
    <source>
        <dbReference type="Pfam" id="PF09335"/>
    </source>
</evidence>
<feature type="transmembrane region" description="Helical" evidence="1">
    <location>
        <begin position="198"/>
        <end position="218"/>
    </location>
</feature>
<feature type="transmembrane region" description="Helical" evidence="1">
    <location>
        <begin position="316"/>
        <end position="338"/>
    </location>
</feature>
<dbReference type="Pfam" id="PF09335">
    <property type="entry name" value="VTT_dom"/>
    <property type="match status" value="1"/>
</dbReference>
<organism evidence="3">
    <name type="scientific">Phallusia mammillata</name>
    <dbReference type="NCBI Taxonomy" id="59560"/>
    <lineage>
        <taxon>Eukaryota</taxon>
        <taxon>Metazoa</taxon>
        <taxon>Chordata</taxon>
        <taxon>Tunicata</taxon>
        <taxon>Ascidiacea</taxon>
        <taxon>Phlebobranchia</taxon>
        <taxon>Ascidiidae</taxon>
        <taxon>Phallusia</taxon>
    </lineage>
</organism>